<dbReference type="AlphaFoldDB" id="B5YMB4"/>
<evidence type="ECO:0000313" key="2">
    <source>
        <dbReference type="EMBL" id="ACI64431.1"/>
    </source>
</evidence>
<dbReference type="PaxDb" id="35128-Thaps6731"/>
<feature type="region of interest" description="Disordered" evidence="1">
    <location>
        <begin position="19"/>
        <end position="47"/>
    </location>
</feature>
<reference evidence="2 3" key="2">
    <citation type="journal article" date="2008" name="Nature">
        <title>The Phaeodactylum genome reveals the evolutionary history of diatom genomes.</title>
        <authorList>
            <person name="Bowler C."/>
            <person name="Allen A.E."/>
            <person name="Badger J.H."/>
            <person name="Grimwood J."/>
            <person name="Jabbari K."/>
            <person name="Kuo A."/>
            <person name="Maheswari U."/>
            <person name="Martens C."/>
            <person name="Maumus F."/>
            <person name="Otillar R.P."/>
            <person name="Rayko E."/>
            <person name="Salamov A."/>
            <person name="Vandepoele K."/>
            <person name="Beszteri B."/>
            <person name="Gruber A."/>
            <person name="Heijde M."/>
            <person name="Katinka M."/>
            <person name="Mock T."/>
            <person name="Valentin K."/>
            <person name="Verret F."/>
            <person name="Berges J.A."/>
            <person name="Brownlee C."/>
            <person name="Cadoret J.P."/>
            <person name="Chiovitti A."/>
            <person name="Choi C.J."/>
            <person name="Coesel S."/>
            <person name="De Martino A."/>
            <person name="Detter J.C."/>
            <person name="Durkin C."/>
            <person name="Falciatore A."/>
            <person name="Fournet J."/>
            <person name="Haruta M."/>
            <person name="Huysman M.J."/>
            <person name="Jenkins B.D."/>
            <person name="Jiroutova K."/>
            <person name="Jorgensen R.E."/>
            <person name="Joubert Y."/>
            <person name="Kaplan A."/>
            <person name="Kroger N."/>
            <person name="Kroth P.G."/>
            <person name="La Roche J."/>
            <person name="Lindquist E."/>
            <person name="Lommer M."/>
            <person name="Martin-Jezequel V."/>
            <person name="Lopez P.J."/>
            <person name="Lucas S."/>
            <person name="Mangogna M."/>
            <person name="McGinnis K."/>
            <person name="Medlin L.K."/>
            <person name="Montsant A."/>
            <person name="Oudot-Le Secq M.P."/>
            <person name="Napoli C."/>
            <person name="Obornik M."/>
            <person name="Parker M.S."/>
            <person name="Petit J.L."/>
            <person name="Porcel B.M."/>
            <person name="Poulsen N."/>
            <person name="Robison M."/>
            <person name="Rychlewski L."/>
            <person name="Rynearson T.A."/>
            <person name="Schmutz J."/>
            <person name="Shapiro H."/>
            <person name="Siaut M."/>
            <person name="Stanley M."/>
            <person name="Sussman M.R."/>
            <person name="Taylor A.R."/>
            <person name="Vardi A."/>
            <person name="von Dassow P."/>
            <person name="Vyverman W."/>
            <person name="Willis A."/>
            <person name="Wyrwicz L.S."/>
            <person name="Rokhsar D.S."/>
            <person name="Weissenbach J."/>
            <person name="Armbrust E.V."/>
            <person name="Green B.R."/>
            <person name="Van de Peer Y."/>
            <person name="Grigoriev I.V."/>
        </authorList>
    </citation>
    <scope>NUCLEOTIDE SEQUENCE [LARGE SCALE GENOMIC DNA]</scope>
    <source>
        <strain evidence="2 3">CCMP1335</strain>
    </source>
</reference>
<dbReference type="InParanoid" id="B5YMB4"/>
<dbReference type="Proteomes" id="UP000001449">
    <property type="component" value="Chromosome 7"/>
</dbReference>
<proteinExistence type="predicted"/>
<organism evidence="2 3">
    <name type="scientific">Thalassiosira pseudonana</name>
    <name type="common">Marine diatom</name>
    <name type="synonym">Cyclotella nana</name>
    <dbReference type="NCBI Taxonomy" id="35128"/>
    <lineage>
        <taxon>Eukaryota</taxon>
        <taxon>Sar</taxon>
        <taxon>Stramenopiles</taxon>
        <taxon>Ochrophyta</taxon>
        <taxon>Bacillariophyta</taxon>
        <taxon>Coscinodiscophyceae</taxon>
        <taxon>Thalassiosirophycidae</taxon>
        <taxon>Thalassiosirales</taxon>
        <taxon>Thalassiosiraceae</taxon>
        <taxon>Thalassiosira</taxon>
    </lineage>
</organism>
<protein>
    <submittedName>
        <fullName evidence="2">Uncharacterized protein</fullName>
    </submittedName>
</protein>
<gene>
    <name evidence="2" type="ORF">THAPS_6731</name>
</gene>
<sequence>MADTNYSISNSIAALTRDPSAGWKQSRVPPKKRGPQLYKQMNSKKRQRVVLRDQGSSPLELKHHHKNYGHVQRVKFALFLKIMMQHLSSTDEIMHSKAKEMIQECISTQREGKLQDTPLMSALKGRLYGLVGDEHWKASERYLESYLEHNSIMVDL</sequence>
<dbReference type="RefSeq" id="XP_002295714.1">
    <property type="nucleotide sequence ID" value="XM_002295678.1"/>
</dbReference>
<name>B5YMB4_THAPS</name>
<dbReference type="GeneID" id="7446195"/>
<evidence type="ECO:0000313" key="3">
    <source>
        <dbReference type="Proteomes" id="UP000001449"/>
    </source>
</evidence>
<dbReference type="KEGG" id="tps:THAPS_6731"/>
<evidence type="ECO:0000256" key="1">
    <source>
        <dbReference type="SAM" id="MobiDB-lite"/>
    </source>
</evidence>
<keyword evidence="3" id="KW-1185">Reference proteome</keyword>
<dbReference type="HOGENOM" id="CLU_1690295_0_0_1"/>
<accession>B5YMB4</accession>
<reference evidence="2 3" key="1">
    <citation type="journal article" date="2004" name="Science">
        <title>The genome of the diatom Thalassiosira pseudonana: ecology, evolution, and metabolism.</title>
        <authorList>
            <person name="Armbrust E.V."/>
            <person name="Berges J.A."/>
            <person name="Bowler C."/>
            <person name="Green B.R."/>
            <person name="Martinez D."/>
            <person name="Putnam N.H."/>
            <person name="Zhou S."/>
            <person name="Allen A.E."/>
            <person name="Apt K.E."/>
            <person name="Bechner M."/>
            <person name="Brzezinski M.A."/>
            <person name="Chaal B.K."/>
            <person name="Chiovitti A."/>
            <person name="Davis A.K."/>
            <person name="Demarest M.S."/>
            <person name="Detter J.C."/>
            <person name="Glavina T."/>
            <person name="Goodstein D."/>
            <person name="Hadi M.Z."/>
            <person name="Hellsten U."/>
            <person name="Hildebrand M."/>
            <person name="Jenkins B.D."/>
            <person name="Jurka J."/>
            <person name="Kapitonov V.V."/>
            <person name="Kroger N."/>
            <person name="Lau W.W."/>
            <person name="Lane T.W."/>
            <person name="Larimer F.W."/>
            <person name="Lippmeier J.C."/>
            <person name="Lucas S."/>
            <person name="Medina M."/>
            <person name="Montsant A."/>
            <person name="Obornik M."/>
            <person name="Parker M.S."/>
            <person name="Palenik B."/>
            <person name="Pazour G.J."/>
            <person name="Richardson P.M."/>
            <person name="Rynearson T.A."/>
            <person name="Saito M.A."/>
            <person name="Schwartz D.C."/>
            <person name="Thamatrakoln K."/>
            <person name="Valentin K."/>
            <person name="Vardi A."/>
            <person name="Wilkerson F.P."/>
            <person name="Rokhsar D.S."/>
        </authorList>
    </citation>
    <scope>NUCLEOTIDE SEQUENCE [LARGE SCALE GENOMIC DNA]</scope>
    <source>
        <strain evidence="2 3">CCMP1335</strain>
    </source>
</reference>
<dbReference type="EMBL" id="CP001160">
    <property type="protein sequence ID" value="ACI64431.1"/>
    <property type="molecule type" value="Genomic_DNA"/>
</dbReference>